<dbReference type="AlphaFoldDB" id="A0A7S0XCF5"/>
<dbReference type="EMBL" id="HBFC01026901">
    <property type="protein sequence ID" value="CAD8714407.1"/>
    <property type="molecule type" value="Transcribed_RNA"/>
</dbReference>
<name>A0A7S0XCF5_9CHLO</name>
<sequence>MEAARGKEGSDGQNAGEEFAHGGLTGRYRRWSSMSSAQRRQYVRHVSFYYLTLVLFAPAHIVRVNVYPLLAAVVRAQTLVRSFLATLRRGGIQAVLTAAVMFVAWCAVLMWWARRDGRPSLLQPAGARHVPLPLTWRAVWEMRGLFPGSSVDVGSSAEWERERSAPAPDRKDGVGGDWDGAADVAGQMLASPGHLGWGAGVTRAHGWHLHGQGMSLPRLNVTGVARVAGWEHREHRILANRGW</sequence>
<keyword evidence="2" id="KW-0472">Membrane</keyword>
<feature type="transmembrane region" description="Helical" evidence="2">
    <location>
        <begin position="90"/>
        <end position="113"/>
    </location>
</feature>
<feature type="transmembrane region" description="Helical" evidence="2">
    <location>
        <begin position="48"/>
        <end position="70"/>
    </location>
</feature>
<feature type="region of interest" description="Disordered" evidence="1">
    <location>
        <begin position="1"/>
        <end position="20"/>
    </location>
</feature>
<reference evidence="3" key="1">
    <citation type="submission" date="2021-01" db="EMBL/GenBank/DDBJ databases">
        <authorList>
            <person name="Corre E."/>
            <person name="Pelletier E."/>
            <person name="Niang G."/>
            <person name="Scheremetjew M."/>
            <person name="Finn R."/>
            <person name="Kale V."/>
            <person name="Holt S."/>
            <person name="Cochrane G."/>
            <person name="Meng A."/>
            <person name="Brown T."/>
            <person name="Cohen L."/>
        </authorList>
    </citation>
    <scope>NUCLEOTIDE SEQUENCE</scope>
    <source>
        <strain evidence="3">SL-175</strain>
    </source>
</reference>
<proteinExistence type="predicted"/>
<organism evidence="3">
    <name type="scientific">Mantoniella antarctica</name>
    <dbReference type="NCBI Taxonomy" id="81844"/>
    <lineage>
        <taxon>Eukaryota</taxon>
        <taxon>Viridiplantae</taxon>
        <taxon>Chlorophyta</taxon>
        <taxon>Mamiellophyceae</taxon>
        <taxon>Mamiellales</taxon>
        <taxon>Mamiellaceae</taxon>
        <taxon>Mantoniella</taxon>
    </lineage>
</organism>
<keyword evidence="2" id="KW-0812">Transmembrane</keyword>
<protein>
    <submittedName>
        <fullName evidence="3">Uncharacterized protein</fullName>
    </submittedName>
</protein>
<feature type="compositionally biased region" description="Basic and acidic residues" evidence="1">
    <location>
        <begin position="158"/>
        <end position="174"/>
    </location>
</feature>
<evidence type="ECO:0000256" key="2">
    <source>
        <dbReference type="SAM" id="Phobius"/>
    </source>
</evidence>
<gene>
    <name evidence="3" type="ORF">MANT1106_LOCUS16272</name>
</gene>
<evidence type="ECO:0000313" key="3">
    <source>
        <dbReference type="EMBL" id="CAD8714407.1"/>
    </source>
</evidence>
<keyword evidence="2" id="KW-1133">Transmembrane helix</keyword>
<feature type="compositionally biased region" description="Basic and acidic residues" evidence="1">
    <location>
        <begin position="1"/>
        <end position="10"/>
    </location>
</feature>
<feature type="region of interest" description="Disordered" evidence="1">
    <location>
        <begin position="150"/>
        <end position="177"/>
    </location>
</feature>
<evidence type="ECO:0000256" key="1">
    <source>
        <dbReference type="SAM" id="MobiDB-lite"/>
    </source>
</evidence>
<accession>A0A7S0XCF5</accession>